<dbReference type="STRING" id="243231.GSU2784"/>
<dbReference type="KEGG" id="gsu:GSU2784"/>
<dbReference type="Proteomes" id="UP000000577">
    <property type="component" value="Chromosome"/>
</dbReference>
<proteinExistence type="predicted"/>
<dbReference type="eggNOG" id="ENOG502ZEHS">
    <property type="taxonomic scope" value="Bacteria"/>
</dbReference>
<keyword evidence="2" id="KW-1185">Reference proteome</keyword>
<dbReference type="EnsemblBacteria" id="AAR36178">
    <property type="protein sequence ID" value="AAR36178"/>
    <property type="gene ID" value="GSU2784"/>
</dbReference>
<reference evidence="1 2" key="2">
    <citation type="journal article" date="2012" name="BMC Genomics">
        <title>Comparative genomic analysis of Geobacter sulfurreducens KN400, a strain with enhanced capacity for extracellular electron transfer and electricity production.</title>
        <authorList>
            <person name="Butler J.E."/>
            <person name="Young N.D."/>
            <person name="Aklujkar M."/>
            <person name="Lovley D.R."/>
        </authorList>
    </citation>
    <scope>NUCLEOTIDE SEQUENCE [LARGE SCALE GENOMIC DNA]</scope>
    <source>
        <strain evidence="2">ATCC 51573 / DSM 12127 / PCA</strain>
    </source>
</reference>
<reference evidence="1 2" key="1">
    <citation type="journal article" date="2003" name="Science">
        <title>Genome of Geobacter sulfurreducens: metal reduction in subsurface environments.</title>
        <authorList>
            <person name="Methe B.A."/>
            <person name="Nelson K.E."/>
            <person name="Eisen J.A."/>
            <person name="Paulsen I.T."/>
            <person name="Nelson W."/>
            <person name="Heidelberg J.F."/>
            <person name="Wu D."/>
            <person name="Wu M."/>
            <person name="Ward N."/>
            <person name="Beanan M.J."/>
            <person name="Dodson R.J."/>
            <person name="Madupu R."/>
            <person name="Brinkac L.M."/>
            <person name="Daugherty S.C."/>
            <person name="DeBoy R.T."/>
            <person name="Durkin A.S."/>
            <person name="Gwinn M."/>
            <person name="Kolonay J.F."/>
            <person name="Sullivan S.A."/>
            <person name="Haft D.H."/>
            <person name="Selengut J."/>
            <person name="Davidsen T.M."/>
            <person name="Zafar N."/>
            <person name="White O."/>
            <person name="Tran B."/>
            <person name="Romero C."/>
            <person name="Forberger H.A."/>
            <person name="Weidman J."/>
            <person name="Khouri H."/>
            <person name="Feldblyum T.V."/>
            <person name="Utterback T.R."/>
            <person name="Van Aken S.E."/>
            <person name="Lovley D.R."/>
            <person name="Fraser C.M."/>
        </authorList>
    </citation>
    <scope>NUCLEOTIDE SEQUENCE [LARGE SCALE GENOMIC DNA]</scope>
    <source>
        <strain evidence="2">ATCC 51573 / DSM 12127 / PCA</strain>
    </source>
</reference>
<dbReference type="AlphaFoldDB" id="Q749F9"/>
<name>Q749F9_GEOSL</name>
<gene>
    <name evidence="1" type="ordered locus">GSU2784</name>
</gene>
<organism evidence="1 2">
    <name type="scientific">Geobacter sulfurreducens (strain ATCC 51573 / DSM 12127 / PCA)</name>
    <dbReference type="NCBI Taxonomy" id="243231"/>
    <lineage>
        <taxon>Bacteria</taxon>
        <taxon>Pseudomonadati</taxon>
        <taxon>Thermodesulfobacteriota</taxon>
        <taxon>Desulfuromonadia</taxon>
        <taxon>Geobacterales</taxon>
        <taxon>Geobacteraceae</taxon>
        <taxon>Geobacter</taxon>
    </lineage>
</organism>
<dbReference type="PATRIC" id="fig|243231.5.peg.2805"/>
<evidence type="ECO:0000313" key="1">
    <source>
        <dbReference type="EMBL" id="AAR36178.1"/>
    </source>
</evidence>
<dbReference type="NCBIfam" id="NF045727">
    <property type="entry name" value="GSU3529_fam"/>
    <property type="match status" value="1"/>
</dbReference>
<sequence length="90" mass="9997">MDIFEELRRAVARAREENDLPDFLAERLCRIAGQPERYRHLAADIADLAGQVALYDTYGQTGYMGMGVNNAVLEGSIRRLEEAGRSPAGQ</sequence>
<accession>Q749F9</accession>
<evidence type="ECO:0000313" key="2">
    <source>
        <dbReference type="Proteomes" id="UP000000577"/>
    </source>
</evidence>
<dbReference type="InParanoid" id="Q749F9"/>
<protein>
    <submittedName>
        <fullName evidence="1">Uncharacterized protein</fullName>
    </submittedName>
</protein>
<dbReference type="RefSeq" id="WP_010943411.1">
    <property type="nucleotide sequence ID" value="NC_002939.5"/>
</dbReference>
<dbReference type="OrthoDB" id="5402407at2"/>
<dbReference type="HOGENOM" id="CLU_191331_0_0_7"/>
<dbReference type="EMBL" id="AE017180">
    <property type="protein sequence ID" value="AAR36178.1"/>
    <property type="molecule type" value="Genomic_DNA"/>
</dbReference>